<keyword evidence="1" id="KW-0732">Signal</keyword>
<evidence type="ECO:0000256" key="1">
    <source>
        <dbReference type="SAM" id="SignalP"/>
    </source>
</evidence>
<feature type="chain" id="PRO_5011454985" description="MORN repeat-containing protein" evidence="1">
    <location>
        <begin position="35"/>
        <end position="358"/>
    </location>
</feature>
<protein>
    <recommendedName>
        <fullName evidence="4">MORN repeat-containing protein</fullName>
    </recommendedName>
</protein>
<keyword evidence="3" id="KW-1185">Reference proteome</keyword>
<dbReference type="Proteomes" id="UP000199603">
    <property type="component" value="Unassembled WGS sequence"/>
</dbReference>
<proteinExistence type="predicted"/>
<dbReference type="AlphaFoldDB" id="A0A1G6U1U5"/>
<evidence type="ECO:0000313" key="3">
    <source>
        <dbReference type="Proteomes" id="UP000199603"/>
    </source>
</evidence>
<dbReference type="EMBL" id="FNAG01000002">
    <property type="protein sequence ID" value="SDD35372.1"/>
    <property type="molecule type" value="Genomic_DNA"/>
</dbReference>
<evidence type="ECO:0008006" key="4">
    <source>
        <dbReference type="Google" id="ProtNLM"/>
    </source>
</evidence>
<accession>A0A1G6U1U5</accession>
<gene>
    <name evidence="2" type="ORF">SAMN04488509_102123</name>
</gene>
<evidence type="ECO:0000313" key="2">
    <source>
        <dbReference type="EMBL" id="SDD35372.1"/>
    </source>
</evidence>
<reference evidence="2 3" key="1">
    <citation type="submission" date="2016-10" db="EMBL/GenBank/DDBJ databases">
        <authorList>
            <person name="de Groot N.N."/>
        </authorList>
    </citation>
    <scope>NUCLEOTIDE SEQUENCE [LARGE SCALE GENOMIC DNA]</scope>
    <source>
        <strain evidence="2 3">DSM 16957</strain>
    </source>
</reference>
<dbReference type="STRING" id="265719.SAMN04488509_102123"/>
<sequence length="358" mass="38370">MRASSRFIRAGLPRVLLALAGAFCTLAPLTSALAQPEDGYIGPELSSEPAAPGMQKGGRYGGGYDGDWTFCAGERERCSVRGWGVVRYGTSGRYFYREVRNATLRCDNSMFGDPYRGRSKQCEVRYYGGGGWGGGGSGGGDYGWTQCASEGRVCRFGGGYALVRYGADGRFYEREVRGNQVMCSNQSFGDPAPGRSKYCEVRSVGGGGGGGGGGWQGDAEGWQYCASEDGYCRLPGRATVRFGADGRFYEQSYRGGSVACSVGEFGDPARGKKKHCEFRLDGGWGGGGGMGGGVGAGRFEFCANEDGYCDFRGRRLVRFGTDGRFVTAEFRGGVECSLRAFGEDPAPRRKKHCEVEVR</sequence>
<feature type="signal peptide" evidence="1">
    <location>
        <begin position="1"/>
        <end position="34"/>
    </location>
</feature>
<name>A0A1G6U1U5_9GAMM</name>
<dbReference type="OrthoDB" id="5699337at2"/>
<organism evidence="2 3">
    <name type="scientific">Aquimonas voraii</name>
    <dbReference type="NCBI Taxonomy" id="265719"/>
    <lineage>
        <taxon>Bacteria</taxon>
        <taxon>Pseudomonadati</taxon>
        <taxon>Pseudomonadota</taxon>
        <taxon>Gammaproteobacteria</taxon>
        <taxon>Lysobacterales</taxon>
        <taxon>Lysobacteraceae</taxon>
        <taxon>Aquimonas</taxon>
    </lineage>
</organism>
<dbReference type="RefSeq" id="WP_091239758.1">
    <property type="nucleotide sequence ID" value="NZ_FNAG01000002.1"/>
</dbReference>